<dbReference type="EMBL" id="KN822942">
    <property type="protein sequence ID" value="KIO34786.1"/>
    <property type="molecule type" value="Genomic_DNA"/>
</dbReference>
<evidence type="ECO:0000313" key="2">
    <source>
        <dbReference type="EMBL" id="KIO34786.1"/>
    </source>
</evidence>
<reference evidence="3" key="2">
    <citation type="submission" date="2015-01" db="EMBL/GenBank/DDBJ databases">
        <title>Evolutionary Origins and Diversification of the Mycorrhizal Mutualists.</title>
        <authorList>
            <consortium name="DOE Joint Genome Institute"/>
            <consortium name="Mycorrhizal Genomics Consortium"/>
            <person name="Kohler A."/>
            <person name="Kuo A."/>
            <person name="Nagy L.G."/>
            <person name="Floudas D."/>
            <person name="Copeland A."/>
            <person name="Barry K.W."/>
            <person name="Cichocki N."/>
            <person name="Veneault-Fourrey C."/>
            <person name="LaButti K."/>
            <person name="Lindquist E.A."/>
            <person name="Lipzen A."/>
            <person name="Lundell T."/>
            <person name="Morin E."/>
            <person name="Murat C."/>
            <person name="Riley R."/>
            <person name="Ohm R."/>
            <person name="Sun H."/>
            <person name="Tunlid A."/>
            <person name="Henrissat B."/>
            <person name="Grigoriev I.V."/>
            <person name="Hibbett D.S."/>
            <person name="Martin F."/>
        </authorList>
    </citation>
    <scope>NUCLEOTIDE SEQUENCE [LARGE SCALE GENOMIC DNA]</scope>
    <source>
        <strain evidence="3">MUT 4182</strain>
    </source>
</reference>
<reference evidence="2 3" key="1">
    <citation type="submission" date="2014-04" db="EMBL/GenBank/DDBJ databases">
        <authorList>
            <consortium name="DOE Joint Genome Institute"/>
            <person name="Kuo A."/>
            <person name="Girlanda M."/>
            <person name="Perotto S."/>
            <person name="Kohler A."/>
            <person name="Nagy L.G."/>
            <person name="Floudas D."/>
            <person name="Copeland A."/>
            <person name="Barry K.W."/>
            <person name="Cichocki N."/>
            <person name="Veneault-Fourrey C."/>
            <person name="LaButti K."/>
            <person name="Lindquist E.A."/>
            <person name="Lipzen A."/>
            <person name="Lundell T."/>
            <person name="Morin E."/>
            <person name="Murat C."/>
            <person name="Sun H."/>
            <person name="Tunlid A."/>
            <person name="Henrissat B."/>
            <person name="Grigoriev I.V."/>
            <person name="Hibbett D.S."/>
            <person name="Martin F."/>
            <person name="Nordberg H.P."/>
            <person name="Cantor M.N."/>
            <person name="Hua S.X."/>
        </authorList>
    </citation>
    <scope>NUCLEOTIDE SEQUENCE [LARGE SCALE GENOMIC DNA]</scope>
    <source>
        <strain evidence="2 3">MUT 4182</strain>
    </source>
</reference>
<dbReference type="AlphaFoldDB" id="A0A0C3QXG6"/>
<proteinExistence type="predicted"/>
<sequence>MTTQRPFIKRPQKDQQPAAGKSYPLDMSIYAAKTFPQSDLSDMFEYFCTRNQQMQNLIGQNACMELQKKIFGPYLAAKADKEDLPLLSLAKTAGRDWVPDPVTVSWHGYSVKIYDLWNAIAFILCMGNHLHAKDSDTPQPQPIAFTKLAINISIMLYRVASYGKLNPPPVMNTVWIDSNRVILTIPDTPAASTSPTPTTDNEAVAAAGSTTTVQDDTRYLAIRTAKREEISAALARWGVLNAVQVVQERLGDGHRSDAFGRCAETLPYLCLVLAADLPANN</sequence>
<organism evidence="2 3">
    <name type="scientific">Tulasnella calospora MUT 4182</name>
    <dbReference type="NCBI Taxonomy" id="1051891"/>
    <lineage>
        <taxon>Eukaryota</taxon>
        <taxon>Fungi</taxon>
        <taxon>Dikarya</taxon>
        <taxon>Basidiomycota</taxon>
        <taxon>Agaricomycotina</taxon>
        <taxon>Agaricomycetes</taxon>
        <taxon>Cantharellales</taxon>
        <taxon>Tulasnellaceae</taxon>
        <taxon>Tulasnella</taxon>
    </lineage>
</organism>
<gene>
    <name evidence="2" type="ORF">M407DRAFT_16737</name>
</gene>
<dbReference type="HOGENOM" id="CLU_991084_0_0_1"/>
<protein>
    <submittedName>
        <fullName evidence="2">Uncharacterized protein</fullName>
    </submittedName>
</protein>
<evidence type="ECO:0000256" key="1">
    <source>
        <dbReference type="SAM" id="MobiDB-lite"/>
    </source>
</evidence>
<evidence type="ECO:0000313" key="3">
    <source>
        <dbReference type="Proteomes" id="UP000054248"/>
    </source>
</evidence>
<name>A0A0C3QXG6_9AGAM</name>
<keyword evidence="3" id="KW-1185">Reference proteome</keyword>
<accession>A0A0C3QXG6</accession>
<dbReference type="Proteomes" id="UP000054248">
    <property type="component" value="Unassembled WGS sequence"/>
</dbReference>
<feature type="region of interest" description="Disordered" evidence="1">
    <location>
        <begin position="1"/>
        <end position="21"/>
    </location>
</feature>